<name>A0A949NEM2_9FIRM</name>
<accession>A0A949NEM2</accession>
<dbReference type="SUPFAM" id="SSF55060">
    <property type="entry name" value="GHMP Kinase, C-terminal domain"/>
    <property type="match status" value="1"/>
</dbReference>
<evidence type="ECO:0000256" key="3">
    <source>
        <dbReference type="ARBA" id="ARBA00022777"/>
    </source>
</evidence>
<dbReference type="GO" id="GO:0050201">
    <property type="term" value="F:fucokinase activity"/>
    <property type="evidence" value="ECO:0007669"/>
    <property type="project" value="TreeGrafter"/>
</dbReference>
<dbReference type="AlphaFoldDB" id="A0A949NEM2"/>
<evidence type="ECO:0000256" key="2">
    <source>
        <dbReference type="ARBA" id="ARBA00022741"/>
    </source>
</evidence>
<organism evidence="7 8">
    <name type="scientific">Diplocloster agilis</name>
    <dbReference type="NCBI Taxonomy" id="2850323"/>
    <lineage>
        <taxon>Bacteria</taxon>
        <taxon>Bacillati</taxon>
        <taxon>Bacillota</taxon>
        <taxon>Clostridia</taxon>
        <taxon>Lachnospirales</taxon>
        <taxon>Lachnospiraceae</taxon>
        <taxon>Diplocloster</taxon>
    </lineage>
</organism>
<proteinExistence type="predicted"/>
<comment type="caution">
    <text evidence="7">The sequence shown here is derived from an EMBL/GenBank/DDBJ whole genome shotgun (WGS) entry which is preliminary data.</text>
</comment>
<dbReference type="PANTHER" id="PTHR32463">
    <property type="entry name" value="L-FUCOSE KINASE"/>
    <property type="match status" value="1"/>
</dbReference>
<dbReference type="Proteomes" id="UP000712157">
    <property type="component" value="Unassembled WGS sequence"/>
</dbReference>
<dbReference type="SUPFAM" id="SSF54211">
    <property type="entry name" value="Ribosomal protein S5 domain 2-like"/>
    <property type="match status" value="1"/>
</dbReference>
<sequence length="1051" mass="117586">MQTPPEYKKIKHLFLRQSYLDSWEDYEKSIQNESYIRWDYIILTASNSDQAEAYQSQISFRLKHHLLPATTKYVVLPDPDGKRVGSGGATFNVLRYIAEQDIQKDTETADAQSQRFSTDASNHFANKRILVIHSGGDSKRVPQYSACGKLFSPVPRELPNGYPSTLFDEFIIAMSGIPSRIKEGMLILSGDVLLLFNPLQLDFQYHGAAAISIKEHVNTGKDHGVFLNDGHDHVDRFLHKQSIDQLRALGAVNDHDHVDLDTGAVIMDSDLLNALYSLISTNNQPDQTKFNEFVNENSRISFYGDFLYPLARKSTLEQYYTEAPEGEFCQELHDCRTKLWEALHNFNMKLLCLSPAEFIHFGTTAELLSLVTTDIADYEFLDWKRSVITNVPETVPFASHNSLIEDASKVGASSYIENSKILGSSNIGNGSVVSNLTLRDISVPGDVVLHGLRLKSGKYIVRIYGVHDNPKGTLEQDTSFLGQPIRKFMDNYQLTESDIWPDQPAYLWFANLYPICDTMEQAVHYAIILYHMAHSSVSVDETAASTGGTALSADEIAAWKTAPRMSLYSSFNEADVKSVIPWTQELKTRILVDKFIHKLESGVYYKEALAVFGISGIRHHQFDLLLEKAETAPFSTKIRIYYAVSRFMKEHSLIFGEYSYDKVESLCFETIQLEIYNSVIANIKNSDSYRICKDRVDVSLPVRVNWGGGWSDTPPHCNECGGVVLNAALKLRGTLPIQITLKRLPEYHVEFESQDIGVFGTVEDAADIQNCHDPFDPFALHKAALIACGVIPLEGPCHLSEHLKKLGGGIYLSTQVIGVPKGSGLGTSSILSGACVKGIFEFLGQDLSDNELYDIVLCMEQVMSTGGGWQDQVGGLTPGVKYCTTTPGILQKIQVEQVHLSDQTKKEINDRYALIYTGQRRLARNLLRDVVGGYIGSRPESIHALHDIQRLAALMKFELDRDNVDGFAELINQHWELSKQLDHGSTNTCIDQIFLSCEDLIDARFIAGAGGGGFIQVIMKKGVTHEQLRERLRGVFQDSGVDVWDCEVLYD</sequence>
<gene>
    <name evidence="7" type="ORF">KTH89_08515</name>
</gene>
<dbReference type="InterPro" id="IPR036554">
    <property type="entry name" value="GHMP_kinase_C_sf"/>
</dbReference>
<dbReference type="PANTHER" id="PTHR32463:SF0">
    <property type="entry name" value="L-FUCOSE KINASE"/>
    <property type="match status" value="1"/>
</dbReference>
<evidence type="ECO:0000256" key="1">
    <source>
        <dbReference type="ARBA" id="ARBA00022679"/>
    </source>
</evidence>
<keyword evidence="8" id="KW-1185">Reference proteome</keyword>
<dbReference type="RefSeq" id="WP_158346184.1">
    <property type="nucleotide sequence ID" value="NZ_JAHQCW010000011.1"/>
</dbReference>
<dbReference type="Pfam" id="PF00288">
    <property type="entry name" value="GHMP_kinases_N"/>
    <property type="match status" value="1"/>
</dbReference>
<dbReference type="Pfam" id="PF07959">
    <property type="entry name" value="Fucose_pyrophosphorylase"/>
    <property type="match status" value="1"/>
</dbReference>
<feature type="domain" description="GHMP kinase N-terminal" evidence="5">
    <location>
        <begin position="808"/>
        <end position="873"/>
    </location>
</feature>
<dbReference type="InterPro" id="IPR012887">
    <property type="entry name" value="GDP_fucose_pyrophosphorylase"/>
</dbReference>
<dbReference type="GO" id="GO:0042352">
    <property type="term" value="P:GDP-L-fucose salvage"/>
    <property type="evidence" value="ECO:0007669"/>
    <property type="project" value="TreeGrafter"/>
</dbReference>
<keyword evidence="1" id="KW-0808">Transferase</keyword>
<keyword evidence="3" id="KW-0418">Kinase</keyword>
<evidence type="ECO:0000259" key="6">
    <source>
        <dbReference type="Pfam" id="PF07959"/>
    </source>
</evidence>
<dbReference type="InterPro" id="IPR020568">
    <property type="entry name" value="Ribosomal_Su5_D2-typ_SF"/>
</dbReference>
<dbReference type="InterPro" id="IPR052203">
    <property type="entry name" value="GHMP_Kinase-Related"/>
</dbReference>
<evidence type="ECO:0000313" key="7">
    <source>
        <dbReference type="EMBL" id="MBU9736579.1"/>
    </source>
</evidence>
<dbReference type="Gene3D" id="3.30.230.120">
    <property type="match status" value="1"/>
</dbReference>
<feature type="domain" description="GDP-fucose pyrophosphorylase" evidence="6">
    <location>
        <begin position="123"/>
        <end position="517"/>
    </location>
</feature>
<reference evidence="7" key="1">
    <citation type="submission" date="2021-06" db="EMBL/GenBank/DDBJ databases">
        <title>Description of novel taxa of the family Lachnospiraceae.</title>
        <authorList>
            <person name="Chaplin A.V."/>
            <person name="Sokolova S.R."/>
            <person name="Pikina A.P."/>
            <person name="Korzhanova M."/>
            <person name="Belova V."/>
            <person name="Korostin D."/>
            <person name="Efimov B.A."/>
        </authorList>
    </citation>
    <scope>NUCLEOTIDE SEQUENCE</scope>
    <source>
        <strain evidence="7">ASD5720</strain>
    </source>
</reference>
<protein>
    <submittedName>
        <fullName evidence="7">Bifunctional fucokinase/L-fucose-1-P-guanylyltransferase</fullName>
    </submittedName>
</protein>
<evidence type="ECO:0000259" key="5">
    <source>
        <dbReference type="Pfam" id="PF00288"/>
    </source>
</evidence>
<dbReference type="EMBL" id="JAHQCW010000011">
    <property type="protein sequence ID" value="MBU9736579.1"/>
    <property type="molecule type" value="Genomic_DNA"/>
</dbReference>
<keyword evidence="2" id="KW-0547">Nucleotide-binding</keyword>
<keyword evidence="4" id="KW-0067">ATP-binding</keyword>
<evidence type="ECO:0000256" key="4">
    <source>
        <dbReference type="ARBA" id="ARBA00022840"/>
    </source>
</evidence>
<dbReference type="GO" id="GO:0005524">
    <property type="term" value="F:ATP binding"/>
    <property type="evidence" value="ECO:0007669"/>
    <property type="project" value="UniProtKB-KW"/>
</dbReference>
<evidence type="ECO:0000313" key="8">
    <source>
        <dbReference type="Proteomes" id="UP000712157"/>
    </source>
</evidence>
<dbReference type="InterPro" id="IPR006204">
    <property type="entry name" value="GHMP_kinase_N_dom"/>
</dbReference>